<comment type="subcellular location">
    <subcellularLocation>
        <location evidence="1">Secreted</location>
    </subcellularLocation>
</comment>
<evidence type="ECO:0008006" key="6">
    <source>
        <dbReference type="Google" id="ProtNLM"/>
    </source>
</evidence>
<gene>
    <name evidence="4" type="ORF">HH214_08305</name>
</gene>
<evidence type="ECO:0000313" key="4">
    <source>
        <dbReference type="EMBL" id="QJD95875.1"/>
    </source>
</evidence>
<feature type="chain" id="PRO_5029642727" description="Gluconolactonase" evidence="3">
    <location>
        <begin position="23"/>
        <end position="365"/>
    </location>
</feature>
<evidence type="ECO:0000256" key="1">
    <source>
        <dbReference type="ARBA" id="ARBA00004613"/>
    </source>
</evidence>
<proteinExistence type="predicted"/>
<dbReference type="Gene3D" id="2.120.10.30">
    <property type="entry name" value="TolB, C-terminal domain"/>
    <property type="match status" value="1"/>
</dbReference>
<evidence type="ECO:0000256" key="2">
    <source>
        <dbReference type="ARBA" id="ARBA00022525"/>
    </source>
</evidence>
<keyword evidence="3" id="KW-0732">Signal</keyword>
<dbReference type="RefSeq" id="WP_169606881.1">
    <property type="nucleotide sequence ID" value="NZ_CP051682.1"/>
</dbReference>
<protein>
    <recommendedName>
        <fullName evidence="6">Gluconolactonase</fullName>
    </recommendedName>
</protein>
<dbReference type="SUPFAM" id="SSF63829">
    <property type="entry name" value="Calcium-dependent phosphotriesterase"/>
    <property type="match status" value="1"/>
</dbReference>
<dbReference type="KEGG" id="mrob:HH214_08305"/>
<keyword evidence="2" id="KW-0964">Secreted</keyword>
<dbReference type="AlphaFoldDB" id="A0A7L5DXZ1"/>
<name>A0A7L5DXZ1_9SPHI</name>
<dbReference type="Proteomes" id="UP000503278">
    <property type="component" value="Chromosome"/>
</dbReference>
<feature type="signal peptide" evidence="3">
    <location>
        <begin position="1"/>
        <end position="22"/>
    </location>
</feature>
<dbReference type="PANTHER" id="PTHR10009">
    <property type="entry name" value="PROTEIN YELLOW-RELATED"/>
    <property type="match status" value="1"/>
</dbReference>
<keyword evidence="5" id="KW-1185">Reference proteome</keyword>
<dbReference type="Pfam" id="PF03022">
    <property type="entry name" value="MRJP"/>
    <property type="match status" value="1"/>
</dbReference>
<organism evidence="4 5">
    <name type="scientific">Mucilaginibacter robiniae</name>
    <dbReference type="NCBI Taxonomy" id="2728022"/>
    <lineage>
        <taxon>Bacteria</taxon>
        <taxon>Pseudomonadati</taxon>
        <taxon>Bacteroidota</taxon>
        <taxon>Sphingobacteriia</taxon>
        <taxon>Sphingobacteriales</taxon>
        <taxon>Sphingobacteriaceae</taxon>
        <taxon>Mucilaginibacter</taxon>
    </lineage>
</organism>
<dbReference type="PANTHER" id="PTHR10009:SF18">
    <property type="entry name" value="PROTEIN YELLOW-LIKE PROTEIN"/>
    <property type="match status" value="1"/>
</dbReference>
<dbReference type="EMBL" id="CP051682">
    <property type="protein sequence ID" value="QJD95875.1"/>
    <property type="molecule type" value="Genomic_DNA"/>
</dbReference>
<evidence type="ECO:0000256" key="3">
    <source>
        <dbReference type="SAM" id="SignalP"/>
    </source>
</evidence>
<sequence length="365" mass="40721">MKIKGFLLLLLTGFGSYHTTHAQTKQADARLVQVYQSTLMWNGIVTSPDGRAFVCFPHVEGVPAVSIAEIKPSSQTAPYPDVAWNVWKKGSNAQHAFVRTNSLRFGPDGNLWIIDTGQPKQGESVVKDGPKLVSINTKLNKVVRIIPLGGVVKQKSFLDDFRFNGEHLYITDAGEPGLIVLDLKTGKGRRVLDNDRSTTDQRPMMAEGKVMVKANGKQERLHADQLELSPDGQILYFQPASGPMWRIETRLLDNPAMLSAQLAKQVKLFYNTPTTGGTCIDAEGNLYVTDANQLRILKITPQGQASTLIRDPRLLWADALWIDDQGYLWIPTNQQNRSANYKTSVKAKYPVYIYKMKLGAKPVRR</sequence>
<reference evidence="4 5" key="1">
    <citation type="submission" date="2020-04" db="EMBL/GenBank/DDBJ databases">
        <title>Genome sequencing of novel species.</title>
        <authorList>
            <person name="Heo J."/>
            <person name="Kim S.-J."/>
            <person name="Kim J.-S."/>
            <person name="Hong S.-B."/>
            <person name="Kwon S.-W."/>
        </authorList>
    </citation>
    <scope>NUCLEOTIDE SEQUENCE [LARGE SCALE GENOMIC DNA]</scope>
    <source>
        <strain evidence="4 5">F39-2</strain>
    </source>
</reference>
<dbReference type="InterPro" id="IPR017996">
    <property type="entry name" value="MRJP/yellow-related"/>
</dbReference>
<accession>A0A7L5DXZ1</accession>
<evidence type="ECO:0000313" key="5">
    <source>
        <dbReference type="Proteomes" id="UP000503278"/>
    </source>
</evidence>
<dbReference type="GO" id="GO:0005576">
    <property type="term" value="C:extracellular region"/>
    <property type="evidence" value="ECO:0007669"/>
    <property type="project" value="UniProtKB-SubCell"/>
</dbReference>
<dbReference type="InterPro" id="IPR011042">
    <property type="entry name" value="6-blade_b-propeller_TolB-like"/>
</dbReference>